<comment type="caution">
    <text evidence="1">The sequence shown here is derived from an EMBL/GenBank/DDBJ whole genome shotgun (WGS) entry which is preliminary data.</text>
</comment>
<name>A0A0R0M6Y0_9MICR</name>
<keyword evidence="2" id="KW-1185">Reference proteome</keyword>
<dbReference type="AlphaFoldDB" id="A0A0R0M6Y0"/>
<organism evidence="1 2">
    <name type="scientific">Pseudoloma neurophilia</name>
    <dbReference type="NCBI Taxonomy" id="146866"/>
    <lineage>
        <taxon>Eukaryota</taxon>
        <taxon>Fungi</taxon>
        <taxon>Fungi incertae sedis</taxon>
        <taxon>Microsporidia</taxon>
        <taxon>Pseudoloma</taxon>
    </lineage>
</organism>
<reference evidence="1 2" key="1">
    <citation type="submission" date="2015-07" db="EMBL/GenBank/DDBJ databases">
        <title>The genome of Pseudoloma neurophilia, a relevant intracellular parasite of the zebrafish.</title>
        <authorList>
            <person name="Ndikumana S."/>
            <person name="Pelin A."/>
            <person name="Sanders J."/>
            <person name="Corradi N."/>
        </authorList>
    </citation>
    <scope>NUCLEOTIDE SEQUENCE [LARGE SCALE GENOMIC DNA]</scope>
    <source>
        <strain evidence="1 2">MK1</strain>
    </source>
</reference>
<sequence>MTNLQEMNLYVDSFHQYIENYHTGENKKFISKISDPIFHSLEKSADILMSSKGDEQVMEIFFYRDLKFFSFDLNSYIKSFHLL</sequence>
<dbReference type="EMBL" id="LGUB01000001">
    <property type="protein sequence ID" value="KRH95284.1"/>
    <property type="molecule type" value="Genomic_DNA"/>
</dbReference>
<dbReference type="VEuPathDB" id="MicrosporidiaDB:M153_100013547"/>
<gene>
    <name evidence="1" type="ORF">M153_100013547</name>
</gene>
<evidence type="ECO:0000313" key="2">
    <source>
        <dbReference type="Proteomes" id="UP000051530"/>
    </source>
</evidence>
<dbReference type="Proteomes" id="UP000051530">
    <property type="component" value="Unassembled WGS sequence"/>
</dbReference>
<evidence type="ECO:0000313" key="1">
    <source>
        <dbReference type="EMBL" id="KRH95284.1"/>
    </source>
</evidence>
<accession>A0A0R0M6Y0</accession>
<protein>
    <submittedName>
        <fullName evidence="1">Uncharacterized protein</fullName>
    </submittedName>
</protein>
<proteinExistence type="predicted"/>